<dbReference type="InterPro" id="IPR027417">
    <property type="entry name" value="P-loop_NTPase"/>
</dbReference>
<dbReference type="Gene3D" id="3.40.50.300">
    <property type="entry name" value="P-loop containing nucleotide triphosphate hydrolases"/>
    <property type="match status" value="1"/>
</dbReference>
<keyword evidence="2" id="KW-1185">Reference proteome</keyword>
<evidence type="ECO:0000313" key="2">
    <source>
        <dbReference type="Proteomes" id="UP001500033"/>
    </source>
</evidence>
<gene>
    <name evidence="1" type="ORF">GCM10009576_006020</name>
</gene>
<evidence type="ECO:0000313" key="1">
    <source>
        <dbReference type="EMBL" id="GAA0968955.1"/>
    </source>
</evidence>
<protein>
    <recommendedName>
        <fullName evidence="3">Uridine kinase</fullName>
    </recommendedName>
</protein>
<accession>A0ABN1S028</accession>
<organism evidence="1 2">
    <name type="scientific">Streptomyces rhizosphaericus</name>
    <dbReference type="NCBI Taxonomy" id="114699"/>
    <lineage>
        <taxon>Bacteria</taxon>
        <taxon>Bacillati</taxon>
        <taxon>Actinomycetota</taxon>
        <taxon>Actinomycetes</taxon>
        <taxon>Kitasatosporales</taxon>
        <taxon>Streptomycetaceae</taxon>
        <taxon>Streptomyces</taxon>
        <taxon>Streptomyces violaceusniger group</taxon>
    </lineage>
</organism>
<dbReference type="Proteomes" id="UP001500033">
    <property type="component" value="Unassembled WGS sequence"/>
</dbReference>
<evidence type="ECO:0008006" key="3">
    <source>
        <dbReference type="Google" id="ProtNLM"/>
    </source>
</evidence>
<reference evidence="1 2" key="1">
    <citation type="journal article" date="2019" name="Int. J. Syst. Evol. Microbiol.">
        <title>The Global Catalogue of Microorganisms (GCM) 10K type strain sequencing project: providing services to taxonomists for standard genome sequencing and annotation.</title>
        <authorList>
            <consortium name="The Broad Institute Genomics Platform"/>
            <consortium name="The Broad Institute Genome Sequencing Center for Infectious Disease"/>
            <person name="Wu L."/>
            <person name="Ma J."/>
        </authorList>
    </citation>
    <scope>NUCLEOTIDE SEQUENCE [LARGE SCALE GENOMIC DNA]</scope>
    <source>
        <strain evidence="1 2">JCM 11445</strain>
    </source>
</reference>
<sequence length="209" mass="23095">MRTYRRVGGLDALARRLRALPPSCGPVRLIAIDGHAGSGKTTFAGHLAEALGGAPVLHTDDFATHEELFGWAERLQAHVLAPLARGAAAAYAPYDWVERRFTTARRRLDPAPVVLLEGVGSGRRAVRPRLAQLLWMELPERDSWRRGQLRDGPEQTAFWDRWLPAERAHFTADPSRPYAGALVQQRKEGYEVLPGPAATDGNIPWSHTA</sequence>
<dbReference type="SUPFAM" id="SSF52540">
    <property type="entry name" value="P-loop containing nucleoside triphosphate hydrolases"/>
    <property type="match status" value="1"/>
</dbReference>
<dbReference type="EMBL" id="BAAAIE010000002">
    <property type="protein sequence ID" value="GAA0968955.1"/>
    <property type="molecule type" value="Genomic_DNA"/>
</dbReference>
<proteinExistence type="predicted"/>
<comment type="caution">
    <text evidence="1">The sequence shown here is derived from an EMBL/GenBank/DDBJ whole genome shotgun (WGS) entry which is preliminary data.</text>
</comment>
<name>A0ABN1S028_9ACTN</name>